<reference evidence="2" key="1">
    <citation type="journal article" date="2019" name="Int. J. Syst. Evol. Microbiol.">
        <title>The Global Catalogue of Microorganisms (GCM) 10K type strain sequencing project: providing services to taxonomists for standard genome sequencing and annotation.</title>
        <authorList>
            <consortium name="The Broad Institute Genomics Platform"/>
            <consortium name="The Broad Institute Genome Sequencing Center for Infectious Disease"/>
            <person name="Wu L."/>
            <person name="Ma J."/>
        </authorList>
    </citation>
    <scope>NUCLEOTIDE SEQUENCE [LARGE SCALE GENOMIC DNA]</scope>
    <source>
        <strain evidence="2">CCUG 71848</strain>
    </source>
</reference>
<dbReference type="RefSeq" id="WP_121977090.1">
    <property type="nucleotide sequence ID" value="NZ_JBHTLH010000018.1"/>
</dbReference>
<dbReference type="CDD" id="cd06848">
    <property type="entry name" value="GCS_H"/>
    <property type="match status" value="1"/>
</dbReference>
<name>A0ABW3PNN6_9LACO</name>
<dbReference type="Proteomes" id="UP001597156">
    <property type="component" value="Unassembled WGS sequence"/>
</dbReference>
<dbReference type="Gene3D" id="2.40.50.100">
    <property type="match status" value="1"/>
</dbReference>
<dbReference type="InterPro" id="IPR011053">
    <property type="entry name" value="Single_hybrid_motif"/>
</dbReference>
<evidence type="ECO:0000313" key="1">
    <source>
        <dbReference type="EMBL" id="MFD1124951.1"/>
    </source>
</evidence>
<dbReference type="Pfam" id="PF01597">
    <property type="entry name" value="GCV_H"/>
    <property type="match status" value="1"/>
</dbReference>
<dbReference type="EMBL" id="JBHTLH010000018">
    <property type="protein sequence ID" value="MFD1124951.1"/>
    <property type="molecule type" value="Genomic_DNA"/>
</dbReference>
<dbReference type="InterPro" id="IPR033753">
    <property type="entry name" value="GCV_H/Fam206"/>
</dbReference>
<gene>
    <name evidence="1" type="ORF">ACFQ22_06260</name>
</gene>
<protein>
    <submittedName>
        <fullName evidence="1">Glycine cleavage system protein H</fullName>
    </submittedName>
</protein>
<evidence type="ECO:0000313" key="2">
    <source>
        <dbReference type="Proteomes" id="UP001597156"/>
    </source>
</evidence>
<organism evidence="1 2">
    <name type="scientific">Lentilactobacillus raoultii</name>
    <dbReference type="NCBI Taxonomy" id="1987503"/>
    <lineage>
        <taxon>Bacteria</taxon>
        <taxon>Bacillati</taxon>
        <taxon>Bacillota</taxon>
        <taxon>Bacilli</taxon>
        <taxon>Lactobacillales</taxon>
        <taxon>Lactobacillaceae</taxon>
        <taxon>Lentilactobacillus</taxon>
    </lineage>
</organism>
<keyword evidence="2" id="KW-1185">Reference proteome</keyword>
<dbReference type="SUPFAM" id="SSF51230">
    <property type="entry name" value="Single hybrid motif"/>
    <property type="match status" value="1"/>
</dbReference>
<comment type="caution">
    <text evidence="1">The sequence shown here is derived from an EMBL/GenBank/DDBJ whole genome shotgun (WGS) entry which is preliminary data.</text>
</comment>
<proteinExistence type="predicted"/>
<accession>A0ABW3PNN6</accession>
<sequence>MAKMSLWARIKQFFAGKKSASTVENAQVKDGIWYAKQSDGTYLLGIDKSVYQLMGKITFADFPTQLKEIQVDDDLLDIEGDKSVETLKSPIAGTVIAQNHDIGKNVETLNEPNPQVNWIVKVKPAS</sequence>